<evidence type="ECO:0000313" key="3">
    <source>
        <dbReference type="EMBL" id="PWB01433.1"/>
    </source>
</evidence>
<dbReference type="GeneID" id="82526586"/>
<evidence type="ECO:0008006" key="5">
    <source>
        <dbReference type="Google" id="ProtNLM"/>
    </source>
</evidence>
<dbReference type="EMBL" id="PUEC01000021">
    <property type="protein sequence ID" value="PWB01433.1"/>
    <property type="molecule type" value="Genomic_DNA"/>
</dbReference>
<dbReference type="Proteomes" id="UP000244905">
    <property type="component" value="Unassembled WGS sequence"/>
</dbReference>
<feature type="compositionally biased region" description="Gly residues" evidence="1">
    <location>
        <begin position="142"/>
        <end position="151"/>
    </location>
</feature>
<evidence type="ECO:0000256" key="1">
    <source>
        <dbReference type="SAM" id="MobiDB-lite"/>
    </source>
</evidence>
<feature type="region of interest" description="Disordered" evidence="1">
    <location>
        <begin position="134"/>
        <end position="163"/>
    </location>
</feature>
<gene>
    <name evidence="3" type="ORF">C5O23_09565</name>
</gene>
<name>A0A2V1INW5_9BACT</name>
<keyword evidence="4" id="KW-1185">Reference proteome</keyword>
<comment type="caution">
    <text evidence="3">The sequence shown here is derived from an EMBL/GenBank/DDBJ whole genome shotgun (WGS) entry which is preliminary data.</text>
</comment>
<dbReference type="PROSITE" id="PS51257">
    <property type="entry name" value="PROKAR_LIPOPROTEIN"/>
    <property type="match status" value="1"/>
</dbReference>
<feature type="signal peptide" evidence="2">
    <location>
        <begin position="1"/>
        <end position="22"/>
    </location>
</feature>
<keyword evidence="2" id="KW-0732">Signal</keyword>
<proteinExistence type="predicted"/>
<evidence type="ECO:0000313" key="4">
    <source>
        <dbReference type="Proteomes" id="UP000244905"/>
    </source>
</evidence>
<protein>
    <recommendedName>
        <fullName evidence="5">DUF4625 domain-containing protein</fullName>
    </recommendedName>
</protein>
<dbReference type="AlphaFoldDB" id="A0A2V1INW5"/>
<feature type="chain" id="PRO_5016150690" description="DUF4625 domain-containing protein" evidence="2">
    <location>
        <begin position="23"/>
        <end position="163"/>
    </location>
</feature>
<organism evidence="3 4">
    <name type="scientific">Duncaniella muris</name>
    <dbReference type="NCBI Taxonomy" id="2094150"/>
    <lineage>
        <taxon>Bacteria</taxon>
        <taxon>Pseudomonadati</taxon>
        <taxon>Bacteroidota</taxon>
        <taxon>Bacteroidia</taxon>
        <taxon>Bacteroidales</taxon>
        <taxon>Muribaculaceae</taxon>
        <taxon>Duncaniella</taxon>
    </lineage>
</organism>
<accession>A0A2V1INW5</accession>
<reference evidence="4" key="1">
    <citation type="submission" date="2018-02" db="EMBL/GenBank/DDBJ databases">
        <authorList>
            <person name="Clavel T."/>
            <person name="Strowig T."/>
        </authorList>
    </citation>
    <scope>NUCLEOTIDE SEQUENCE [LARGE SCALE GENOMIC DNA]</scope>
    <source>
        <strain evidence="4">DSM 103720</strain>
    </source>
</reference>
<evidence type="ECO:0000256" key="2">
    <source>
        <dbReference type="SAM" id="SignalP"/>
    </source>
</evidence>
<sequence length="163" mass="17260">MKKFLYLLLVLPLLGVFTSCDDDDKDLPNVSLAIDYSGGTEENGVVSVVQGNTLEINALKAIPAEGTKEATLTNVVYFLDGVPVGRTDIMPFAININTTELEVGEHYLGVQATVLQVGKSVGFAVARFKFNVLPNDTQEPGGDQGGEGGGTLTPDTQITDQGK</sequence>
<dbReference type="RefSeq" id="WP_107032723.1">
    <property type="nucleotide sequence ID" value="NZ_CAOLYA010000003.1"/>
</dbReference>